<keyword evidence="3 4" id="KW-0067">ATP-binding</keyword>
<dbReference type="PANTHER" id="PTHR43585">
    <property type="entry name" value="FUMIPYRROLE BIOSYNTHESIS PROTEIN C"/>
    <property type="match status" value="1"/>
</dbReference>
<keyword evidence="2 4" id="KW-0547">Nucleotide-binding</keyword>
<dbReference type="EMBL" id="AP017372">
    <property type="protein sequence ID" value="BAU57332.1"/>
    <property type="molecule type" value="Genomic_DNA"/>
</dbReference>
<dbReference type="SUPFAM" id="SSF56059">
    <property type="entry name" value="Glutathione synthetase ATP-binding domain-like"/>
    <property type="match status" value="1"/>
</dbReference>
<dbReference type="OrthoDB" id="8441067at2"/>
<reference evidence="6" key="1">
    <citation type="submission" date="2016-02" db="EMBL/GenBank/DDBJ databases">
        <title>Halorhodospira halochloris DSM-1059 complete genome, version 2.</title>
        <authorList>
            <person name="Tsukatani Y."/>
        </authorList>
    </citation>
    <scope>NUCLEOTIDE SEQUENCE</scope>
    <source>
        <strain evidence="6">DSM 1059</strain>
    </source>
</reference>
<sequence length="430" mass="48373">MTEKTRNIFVLGLDEHQRQVLERLPDADEYRFHSLFGAEKIRGVEQIAAAELYSAAREQLEKWPAKIDGVISLLDFPATEIAALLSSEFGLPGPDINSVLRCNHKYWSRLVQNQAIPEAVPNFAAFDPFDANAVEDLENRLGYPFWVKPLNAYRSLLGFRVNNRAELSAAAEQLREGITRLAEPFAWVMQQATLPQQIAALPAHICIAESIIGGHQCTLEGYVYNGEPRIFAIVDSIRDPNGVSFSRYQYPSTLPEEVQLRMIDSACRAVSATGLDQAPFNVEFFYSASSDKIWLLEINPRLSQSHCELLEKVDGVSHQRIAIDLARGREPQIQHRLGSWPCAAKFFVRAFEPGQVTKVPDQERLKQIEQEIPGASIQMQVKAEDKLAELADQDSYSYELANIWLGGQDTADLLERFEKCRALLGIEIDN</sequence>
<dbReference type="Proteomes" id="UP000218890">
    <property type="component" value="Chromosome"/>
</dbReference>
<proteinExistence type="predicted"/>
<dbReference type="PROSITE" id="PS50975">
    <property type="entry name" value="ATP_GRASP"/>
    <property type="match status" value="1"/>
</dbReference>
<dbReference type="RefSeq" id="WP_096408237.1">
    <property type="nucleotide sequence ID" value="NZ_AP017372.2"/>
</dbReference>
<feature type="domain" description="ATP-grasp" evidence="5">
    <location>
        <begin position="109"/>
        <end position="327"/>
    </location>
</feature>
<dbReference type="Pfam" id="PF13535">
    <property type="entry name" value="ATP-grasp_4"/>
    <property type="match status" value="1"/>
</dbReference>
<evidence type="ECO:0000313" key="6">
    <source>
        <dbReference type="EMBL" id="BAU57332.1"/>
    </source>
</evidence>
<dbReference type="PROSITE" id="PS00867">
    <property type="entry name" value="CPSASE_2"/>
    <property type="match status" value="1"/>
</dbReference>
<dbReference type="KEGG" id="hhk:HH1059_06440"/>
<keyword evidence="1 6" id="KW-0436">Ligase</keyword>
<evidence type="ECO:0000256" key="1">
    <source>
        <dbReference type="ARBA" id="ARBA00022598"/>
    </source>
</evidence>
<dbReference type="InterPro" id="IPR052032">
    <property type="entry name" value="ATP-dep_AA_Ligase"/>
</dbReference>
<dbReference type="GO" id="GO:0046872">
    <property type="term" value="F:metal ion binding"/>
    <property type="evidence" value="ECO:0007669"/>
    <property type="project" value="InterPro"/>
</dbReference>
<evidence type="ECO:0000256" key="3">
    <source>
        <dbReference type="ARBA" id="ARBA00022840"/>
    </source>
</evidence>
<gene>
    <name evidence="6" type="ORF">HH1059_06440</name>
</gene>
<evidence type="ECO:0000313" key="7">
    <source>
        <dbReference type="Proteomes" id="UP000218890"/>
    </source>
</evidence>
<accession>A0A0X8X941</accession>
<evidence type="ECO:0000256" key="4">
    <source>
        <dbReference type="PROSITE-ProRule" id="PRU00409"/>
    </source>
</evidence>
<dbReference type="InterPro" id="IPR011761">
    <property type="entry name" value="ATP-grasp"/>
</dbReference>
<dbReference type="AlphaFoldDB" id="A0A0X8X941"/>
<dbReference type="Gene3D" id="3.40.50.20">
    <property type="match status" value="1"/>
</dbReference>
<dbReference type="GO" id="GO:0016874">
    <property type="term" value="F:ligase activity"/>
    <property type="evidence" value="ECO:0007669"/>
    <property type="project" value="UniProtKB-KW"/>
</dbReference>
<protein>
    <submittedName>
        <fullName evidence="6">Ligase/carboxylase protein</fullName>
    </submittedName>
</protein>
<dbReference type="Gene3D" id="3.30.470.20">
    <property type="entry name" value="ATP-grasp fold, B domain"/>
    <property type="match status" value="1"/>
</dbReference>
<dbReference type="GO" id="GO:0005524">
    <property type="term" value="F:ATP binding"/>
    <property type="evidence" value="ECO:0007669"/>
    <property type="project" value="UniProtKB-UniRule"/>
</dbReference>
<keyword evidence="7" id="KW-1185">Reference proteome</keyword>
<dbReference type="PANTHER" id="PTHR43585:SF2">
    <property type="entry name" value="ATP-GRASP ENZYME FSQD"/>
    <property type="match status" value="1"/>
</dbReference>
<evidence type="ECO:0000259" key="5">
    <source>
        <dbReference type="PROSITE" id="PS50975"/>
    </source>
</evidence>
<evidence type="ECO:0000256" key="2">
    <source>
        <dbReference type="ARBA" id="ARBA00022741"/>
    </source>
</evidence>
<organism evidence="6 7">
    <name type="scientific">Halorhodospira halochloris</name>
    <name type="common">Ectothiorhodospira halochloris</name>
    <dbReference type="NCBI Taxonomy" id="1052"/>
    <lineage>
        <taxon>Bacteria</taxon>
        <taxon>Pseudomonadati</taxon>
        <taxon>Pseudomonadota</taxon>
        <taxon>Gammaproteobacteria</taxon>
        <taxon>Chromatiales</taxon>
        <taxon>Ectothiorhodospiraceae</taxon>
        <taxon>Halorhodospira</taxon>
    </lineage>
</organism>
<dbReference type="InterPro" id="IPR005479">
    <property type="entry name" value="CPAse_ATP-bd"/>
</dbReference>
<name>A0A0X8X941_HALHR</name>